<sequence>MRGFRSSFPGNRSAAIARFLILGFFIFYFITGSIFALPAHAAGKRDIVSHHPTVVRDHEQMENVVVIGNNADIEGIVRDTVVVINGNVHLGPHARVGLLIGIGAKVTKESGAHIDESYILAENSRFNDSIAVGLAILFATWAMRLIISVIVVVVPVLLTFALQGRIHKPLAFLETSARRMGMIGLFATVCLIALEILCGLTIIGIPLTLFLLIVSAVAGLIGLSLASVWIGKMAGSAFAMDQPIWKSAAIGSVLMMAFMNVPLLGPLFFFMIWLIGTGAVTMWIWESIRNRQFMKKRK</sequence>
<name>A0ABY4CJK5_9BACL</name>
<protein>
    <submittedName>
        <fullName evidence="2">Uncharacterized protein</fullName>
    </submittedName>
</protein>
<feature type="transmembrane region" description="Helical" evidence="1">
    <location>
        <begin position="183"/>
        <end position="203"/>
    </location>
</feature>
<evidence type="ECO:0000256" key="1">
    <source>
        <dbReference type="SAM" id="Phobius"/>
    </source>
</evidence>
<feature type="transmembrane region" description="Helical" evidence="1">
    <location>
        <begin position="130"/>
        <end position="162"/>
    </location>
</feature>
<dbReference type="Proteomes" id="UP000830167">
    <property type="component" value="Chromosome"/>
</dbReference>
<feature type="transmembrane region" description="Helical" evidence="1">
    <location>
        <begin position="20"/>
        <end position="41"/>
    </location>
</feature>
<keyword evidence="1" id="KW-0472">Membrane</keyword>
<dbReference type="RefSeq" id="WP_347437403.1">
    <property type="nucleotide sequence ID" value="NZ_CP089291.1"/>
</dbReference>
<feature type="transmembrane region" description="Helical" evidence="1">
    <location>
        <begin position="267"/>
        <end position="288"/>
    </location>
</feature>
<dbReference type="EMBL" id="CP089291">
    <property type="protein sequence ID" value="UOF90703.1"/>
    <property type="molecule type" value="Genomic_DNA"/>
</dbReference>
<reference evidence="2" key="1">
    <citation type="submission" date="2021-12" db="EMBL/GenBank/DDBJ databases">
        <title>Alicyclobacillaceae gen. nov., sp. nov., isolated from chalcocite enrichment system.</title>
        <authorList>
            <person name="Jiang Z."/>
        </authorList>
    </citation>
    <scope>NUCLEOTIDE SEQUENCE</scope>
    <source>
        <strain evidence="2">MYW30-H2</strain>
    </source>
</reference>
<keyword evidence="3" id="KW-1185">Reference proteome</keyword>
<accession>A0ABY4CJK5</accession>
<evidence type="ECO:0000313" key="3">
    <source>
        <dbReference type="Proteomes" id="UP000830167"/>
    </source>
</evidence>
<feature type="transmembrane region" description="Helical" evidence="1">
    <location>
        <begin position="209"/>
        <end position="231"/>
    </location>
</feature>
<proteinExistence type="predicted"/>
<keyword evidence="1" id="KW-0812">Transmembrane</keyword>
<evidence type="ECO:0000313" key="2">
    <source>
        <dbReference type="EMBL" id="UOF90703.1"/>
    </source>
</evidence>
<gene>
    <name evidence="2" type="ORF">LSG31_23100</name>
</gene>
<keyword evidence="1" id="KW-1133">Transmembrane helix</keyword>
<organism evidence="2 3">
    <name type="scientific">Fodinisporobacter ferrooxydans</name>
    <dbReference type="NCBI Taxonomy" id="2901836"/>
    <lineage>
        <taxon>Bacteria</taxon>
        <taxon>Bacillati</taxon>
        <taxon>Bacillota</taxon>
        <taxon>Bacilli</taxon>
        <taxon>Bacillales</taxon>
        <taxon>Alicyclobacillaceae</taxon>
        <taxon>Fodinisporobacter</taxon>
    </lineage>
</organism>